<dbReference type="Proteomes" id="UP000515847">
    <property type="component" value="Chromosome"/>
</dbReference>
<dbReference type="Pfam" id="PF13276">
    <property type="entry name" value="HTH_21"/>
    <property type="match status" value="1"/>
</dbReference>
<feature type="domain" description="HTH-like" evidence="1">
    <location>
        <begin position="20"/>
        <end position="52"/>
    </location>
</feature>
<gene>
    <name evidence="2" type="ORF">BR63_17200</name>
</gene>
<proteinExistence type="predicted"/>
<dbReference type="EMBL" id="CP045798">
    <property type="protein sequence ID" value="QNB47842.1"/>
    <property type="molecule type" value="Genomic_DNA"/>
</dbReference>
<organism evidence="2 3">
    <name type="scientific">Thermanaerosceptrum fracticalcis</name>
    <dbReference type="NCBI Taxonomy" id="1712410"/>
    <lineage>
        <taxon>Bacteria</taxon>
        <taxon>Bacillati</taxon>
        <taxon>Bacillota</taxon>
        <taxon>Clostridia</taxon>
        <taxon>Eubacteriales</taxon>
        <taxon>Peptococcaceae</taxon>
        <taxon>Thermanaerosceptrum</taxon>
    </lineage>
</organism>
<dbReference type="InterPro" id="IPR025948">
    <property type="entry name" value="HTH-like_dom"/>
</dbReference>
<name>A0A7G6E6Y8_THEFR</name>
<dbReference type="AlphaFoldDB" id="A0A7G6E6Y8"/>
<dbReference type="OrthoDB" id="9775203at2"/>
<evidence type="ECO:0000313" key="3">
    <source>
        <dbReference type="Proteomes" id="UP000515847"/>
    </source>
</evidence>
<protein>
    <submittedName>
        <fullName evidence="2">IS3 family transposase</fullName>
    </submittedName>
</protein>
<dbReference type="KEGG" id="tfr:BR63_17200"/>
<accession>A0A7G6E6Y8</accession>
<sequence>MHRSAYYDWLNRPITMRRQEDQDLTEIIKQIFEESRQTYGHRRIKKCLKEKG</sequence>
<evidence type="ECO:0000259" key="1">
    <source>
        <dbReference type="Pfam" id="PF13276"/>
    </source>
</evidence>
<reference evidence="2 3" key="1">
    <citation type="journal article" date="2019" name="Front. Microbiol.">
        <title>Thermoanaerosceptrum fracticalcis gen. nov. sp. nov., a Novel Fumarate-Fermenting Microorganism From a Deep Fractured Carbonate Aquifer of the US Great Basin.</title>
        <authorList>
            <person name="Hamilton-Brehm S.D."/>
            <person name="Stewart L.E."/>
            <person name="Zavarin M."/>
            <person name="Caldwell M."/>
            <person name="Lawson P.A."/>
            <person name="Onstott T.C."/>
            <person name="Grzymski J."/>
            <person name="Neveux I."/>
            <person name="Lollar B.S."/>
            <person name="Russell C.E."/>
            <person name="Moser D.P."/>
        </authorList>
    </citation>
    <scope>NUCLEOTIDE SEQUENCE [LARGE SCALE GENOMIC DNA]</scope>
    <source>
        <strain evidence="2 3">DRI-13</strain>
    </source>
</reference>
<evidence type="ECO:0000313" key="2">
    <source>
        <dbReference type="EMBL" id="QNB47842.1"/>
    </source>
</evidence>
<keyword evidence="3" id="KW-1185">Reference proteome</keyword>